<evidence type="ECO:0008006" key="4">
    <source>
        <dbReference type="Google" id="ProtNLM"/>
    </source>
</evidence>
<dbReference type="InterPro" id="IPR052536">
    <property type="entry name" value="ABC-4_Integral_Memb_Prot"/>
</dbReference>
<feature type="transmembrane region" description="Helical" evidence="1">
    <location>
        <begin position="21"/>
        <end position="40"/>
    </location>
</feature>
<keyword evidence="1" id="KW-1133">Transmembrane helix</keyword>
<evidence type="ECO:0000313" key="3">
    <source>
        <dbReference type="Proteomes" id="UP001597399"/>
    </source>
</evidence>
<protein>
    <recommendedName>
        <fullName evidence="4">ABC transporter permease</fullName>
    </recommendedName>
</protein>
<accession>A0ABW5S1Q5</accession>
<keyword evidence="3" id="KW-1185">Reference proteome</keyword>
<proteinExistence type="predicted"/>
<dbReference type="RefSeq" id="WP_253063618.1">
    <property type="nucleotide sequence ID" value="NZ_JAMXWM010000022.1"/>
</dbReference>
<name>A0ABW5S1Q5_9BACL</name>
<evidence type="ECO:0000256" key="1">
    <source>
        <dbReference type="SAM" id="Phobius"/>
    </source>
</evidence>
<comment type="caution">
    <text evidence="2">The sequence shown here is derived from an EMBL/GenBank/DDBJ whole genome shotgun (WGS) entry which is preliminary data.</text>
</comment>
<evidence type="ECO:0000313" key="2">
    <source>
        <dbReference type="EMBL" id="MFD2692947.1"/>
    </source>
</evidence>
<dbReference type="PANTHER" id="PTHR46795">
    <property type="entry name" value="ABC TRANSPORTER PERMEASE-RELATED-RELATED"/>
    <property type="match status" value="1"/>
</dbReference>
<keyword evidence="1" id="KW-0812">Transmembrane</keyword>
<keyword evidence="1" id="KW-0472">Membrane</keyword>
<dbReference type="EMBL" id="JBHUMQ010000012">
    <property type="protein sequence ID" value="MFD2692947.1"/>
    <property type="molecule type" value="Genomic_DNA"/>
</dbReference>
<organism evidence="2 3">
    <name type="scientific">Sporolactobacillus shoreicorticis</name>
    <dbReference type="NCBI Taxonomy" id="1923877"/>
    <lineage>
        <taxon>Bacteria</taxon>
        <taxon>Bacillati</taxon>
        <taxon>Bacillota</taxon>
        <taxon>Bacilli</taxon>
        <taxon>Bacillales</taxon>
        <taxon>Sporolactobacillaceae</taxon>
        <taxon>Sporolactobacillus</taxon>
    </lineage>
</organism>
<gene>
    <name evidence="2" type="ORF">ACFSUE_04780</name>
</gene>
<dbReference type="Proteomes" id="UP001597399">
    <property type="component" value="Unassembled WGS sequence"/>
</dbReference>
<reference evidence="3" key="1">
    <citation type="journal article" date="2019" name="Int. J. Syst. Evol. Microbiol.">
        <title>The Global Catalogue of Microorganisms (GCM) 10K type strain sequencing project: providing services to taxonomists for standard genome sequencing and annotation.</title>
        <authorList>
            <consortium name="The Broad Institute Genomics Platform"/>
            <consortium name="The Broad Institute Genome Sequencing Center for Infectious Disease"/>
            <person name="Wu L."/>
            <person name="Ma J."/>
        </authorList>
    </citation>
    <scope>NUCLEOTIDE SEQUENCE [LARGE SCALE GENOMIC DNA]</scope>
    <source>
        <strain evidence="3">TISTR 2466</strain>
    </source>
</reference>
<sequence>MTFFRFAMLNVKRNPKVYGPYFFSSFFAVSMFFIYALLIFHPDLSGQINSVNGSMSELATIGFQIS</sequence>